<evidence type="ECO:0000256" key="6">
    <source>
        <dbReference type="ARBA" id="ARBA00022741"/>
    </source>
</evidence>
<keyword evidence="11" id="KW-0963">Cytoplasm</keyword>
<comment type="subcellular location">
    <subcellularLocation>
        <location evidence="11">Cytoplasm</location>
    </subcellularLocation>
</comment>
<comment type="caution">
    <text evidence="11">Lacks conserved residue(s) required for the propagation of feature annotation.</text>
</comment>
<dbReference type="PROSITE" id="PS01128">
    <property type="entry name" value="SHIKIMATE_KINASE"/>
    <property type="match status" value="1"/>
</dbReference>
<dbReference type="OrthoDB" id="9800332at2"/>
<evidence type="ECO:0000256" key="4">
    <source>
        <dbReference type="ARBA" id="ARBA00022605"/>
    </source>
</evidence>
<dbReference type="GO" id="GO:0005829">
    <property type="term" value="C:cytosol"/>
    <property type="evidence" value="ECO:0007669"/>
    <property type="project" value="TreeGrafter"/>
</dbReference>
<keyword evidence="11" id="KW-0460">Magnesium</keyword>
<dbReference type="CDD" id="cd00464">
    <property type="entry name" value="SK"/>
    <property type="match status" value="1"/>
</dbReference>
<organism evidence="12 13">
    <name type="scientific">Candidatus Enterococcus testudinis</name>
    <dbReference type="NCBI Taxonomy" id="1834191"/>
    <lineage>
        <taxon>Bacteria</taxon>
        <taxon>Bacillati</taxon>
        <taxon>Bacillota</taxon>
        <taxon>Bacilli</taxon>
        <taxon>Lactobacillales</taxon>
        <taxon>Enterococcaceae</taxon>
        <taxon>Enterococcus</taxon>
    </lineage>
</organism>
<keyword evidence="7 11" id="KW-0418">Kinase</keyword>
<feature type="binding site" evidence="11">
    <location>
        <position position="15"/>
    </location>
    <ligand>
        <name>Mg(2+)</name>
        <dbReference type="ChEBI" id="CHEBI:18420"/>
    </ligand>
</feature>
<comment type="cofactor">
    <cofactor evidence="11">
        <name>Mg(2+)</name>
        <dbReference type="ChEBI" id="CHEBI:18420"/>
    </cofactor>
    <text evidence="11">Binds 1 Mg(2+) ion per subunit.</text>
</comment>
<dbReference type="RefSeq" id="WP_086274398.1">
    <property type="nucleotide sequence ID" value="NZ_NGKU01000001.1"/>
</dbReference>
<dbReference type="InterPro" id="IPR031322">
    <property type="entry name" value="Shikimate/glucono_kinase"/>
</dbReference>
<evidence type="ECO:0000313" key="12">
    <source>
        <dbReference type="EMBL" id="OTN76446.1"/>
    </source>
</evidence>
<comment type="catalytic activity">
    <reaction evidence="10 11">
        <text>shikimate + ATP = 3-phosphoshikimate + ADP + H(+)</text>
        <dbReference type="Rhea" id="RHEA:13121"/>
        <dbReference type="ChEBI" id="CHEBI:15378"/>
        <dbReference type="ChEBI" id="CHEBI:30616"/>
        <dbReference type="ChEBI" id="CHEBI:36208"/>
        <dbReference type="ChEBI" id="CHEBI:145989"/>
        <dbReference type="ChEBI" id="CHEBI:456216"/>
        <dbReference type="EC" id="2.7.1.71"/>
    </reaction>
</comment>
<comment type="similarity">
    <text evidence="2 11">Belongs to the shikimate kinase family.</text>
</comment>
<evidence type="ECO:0000256" key="10">
    <source>
        <dbReference type="ARBA" id="ARBA00048567"/>
    </source>
</evidence>
<keyword evidence="11" id="KW-0479">Metal-binding</keyword>
<dbReference type="PRINTS" id="PR01100">
    <property type="entry name" value="SHIKIMTKNASE"/>
</dbReference>
<comment type="pathway">
    <text evidence="1 11">Metabolic intermediate biosynthesis; chorismate biosynthesis; chorismate from D-erythrose 4-phosphate and phosphoenolpyruvate: step 5/7.</text>
</comment>
<evidence type="ECO:0000256" key="7">
    <source>
        <dbReference type="ARBA" id="ARBA00022777"/>
    </source>
</evidence>
<dbReference type="EC" id="2.7.1.71" evidence="3 11"/>
<dbReference type="Pfam" id="PF01202">
    <property type="entry name" value="SKI"/>
    <property type="match status" value="1"/>
</dbReference>
<name>A0A242A5Y1_9ENTE</name>
<evidence type="ECO:0000256" key="9">
    <source>
        <dbReference type="ARBA" id="ARBA00023141"/>
    </source>
</evidence>
<feature type="binding site" evidence="11">
    <location>
        <position position="118"/>
    </location>
    <ligand>
        <name>ATP</name>
        <dbReference type="ChEBI" id="CHEBI:30616"/>
    </ligand>
</feature>
<dbReference type="GO" id="GO:0000287">
    <property type="term" value="F:magnesium ion binding"/>
    <property type="evidence" value="ECO:0007669"/>
    <property type="project" value="UniProtKB-UniRule"/>
</dbReference>
<dbReference type="InterPro" id="IPR027417">
    <property type="entry name" value="P-loop_NTPase"/>
</dbReference>
<dbReference type="GO" id="GO:0005524">
    <property type="term" value="F:ATP binding"/>
    <property type="evidence" value="ECO:0007669"/>
    <property type="project" value="UniProtKB-UniRule"/>
</dbReference>
<dbReference type="GO" id="GO:0009073">
    <property type="term" value="P:aromatic amino acid family biosynthetic process"/>
    <property type="evidence" value="ECO:0007669"/>
    <property type="project" value="UniProtKB-KW"/>
</dbReference>
<keyword evidence="6 11" id="KW-0547">Nucleotide-binding</keyword>
<dbReference type="InterPro" id="IPR000623">
    <property type="entry name" value="Shikimate_kinase/TSH1"/>
</dbReference>
<proteinExistence type="inferred from homology"/>
<evidence type="ECO:0000256" key="11">
    <source>
        <dbReference type="HAMAP-Rule" id="MF_00109"/>
    </source>
</evidence>
<feature type="binding site" evidence="11">
    <location>
        <position position="57"/>
    </location>
    <ligand>
        <name>substrate</name>
    </ligand>
</feature>
<keyword evidence="4 11" id="KW-0028">Amino-acid biosynthesis</keyword>
<evidence type="ECO:0000256" key="5">
    <source>
        <dbReference type="ARBA" id="ARBA00022679"/>
    </source>
</evidence>
<keyword evidence="8 11" id="KW-0067">ATP-binding</keyword>
<keyword evidence="5 11" id="KW-0808">Transferase</keyword>
<keyword evidence="9 11" id="KW-0057">Aromatic amino acid biosynthesis</keyword>
<dbReference type="InterPro" id="IPR023000">
    <property type="entry name" value="Shikimate_kinase_CS"/>
</dbReference>
<comment type="caution">
    <text evidence="12">The sequence shown here is derived from an EMBL/GenBank/DDBJ whole genome shotgun (WGS) entry which is preliminary data.</text>
</comment>
<dbReference type="UniPathway" id="UPA00053">
    <property type="reaction ID" value="UER00088"/>
</dbReference>
<dbReference type="STRING" id="1834191.A5886_001523"/>
<protein>
    <recommendedName>
        <fullName evidence="3 11">Shikimate kinase</fullName>
        <shortName evidence="11">SK</shortName>
        <ecNumber evidence="3 11">2.7.1.71</ecNumber>
    </recommendedName>
</protein>
<feature type="binding site" evidence="11">
    <location>
        <position position="136"/>
    </location>
    <ligand>
        <name>substrate</name>
    </ligand>
</feature>
<reference evidence="12 13" key="1">
    <citation type="submission" date="2017-05" db="EMBL/GenBank/DDBJ databases">
        <title>The Genome Sequence of Enterococcus sp. 8G7_MSG3316.</title>
        <authorList>
            <consortium name="The Broad Institute Genomics Platform"/>
            <consortium name="The Broad Institute Genomic Center for Infectious Diseases"/>
            <person name="Earl A."/>
            <person name="Manson A."/>
            <person name="Schwartman J."/>
            <person name="Gilmore M."/>
            <person name="Abouelleil A."/>
            <person name="Cao P."/>
            <person name="Chapman S."/>
            <person name="Cusick C."/>
            <person name="Shea T."/>
            <person name="Young S."/>
            <person name="Neafsey D."/>
            <person name="Nusbaum C."/>
            <person name="Birren B."/>
        </authorList>
    </citation>
    <scope>NUCLEOTIDE SEQUENCE [LARGE SCALE GENOMIC DNA]</scope>
    <source>
        <strain evidence="12 13">8G7_MSG3316</strain>
    </source>
</reference>
<dbReference type="GO" id="GO:0008652">
    <property type="term" value="P:amino acid biosynthetic process"/>
    <property type="evidence" value="ECO:0007669"/>
    <property type="project" value="UniProtKB-KW"/>
</dbReference>
<dbReference type="PANTHER" id="PTHR21087:SF16">
    <property type="entry name" value="SHIKIMATE KINASE 1, CHLOROPLASTIC"/>
    <property type="match status" value="1"/>
</dbReference>
<evidence type="ECO:0000313" key="13">
    <source>
        <dbReference type="Proteomes" id="UP000195043"/>
    </source>
</evidence>
<keyword evidence="13" id="KW-1185">Reference proteome</keyword>
<sequence>MNGIVLIGFMGAGKTTIGSLLAKETGMGQIDFDDLITAEIGMSIQAFFAEHGEPAFREIETRILAETLTRPEIISTGGGIVLKEENRQLLKNMPQVVYLKTDPTELITRLQADTKNVRPLVLSKTPAEILAVYQPRIPFYEESASLVVDTTGKTPEEIVAEILAKVGE</sequence>
<evidence type="ECO:0000256" key="8">
    <source>
        <dbReference type="ARBA" id="ARBA00022840"/>
    </source>
</evidence>
<feature type="binding site" evidence="11">
    <location>
        <position position="78"/>
    </location>
    <ligand>
        <name>substrate</name>
    </ligand>
</feature>
<gene>
    <name evidence="11" type="primary">aroK</name>
    <name evidence="12" type="ORF">A5886_001523</name>
</gene>
<comment type="function">
    <text evidence="11">Catalyzes the specific phosphorylation of the 3-hydroxyl group of shikimic acid using ATP as a cosubstrate.</text>
</comment>
<evidence type="ECO:0000256" key="3">
    <source>
        <dbReference type="ARBA" id="ARBA00012154"/>
    </source>
</evidence>
<dbReference type="EMBL" id="NGKU01000001">
    <property type="protein sequence ID" value="OTN76446.1"/>
    <property type="molecule type" value="Genomic_DNA"/>
</dbReference>
<dbReference type="SUPFAM" id="SSF52540">
    <property type="entry name" value="P-loop containing nucleoside triphosphate hydrolases"/>
    <property type="match status" value="1"/>
</dbReference>
<dbReference type="Gene3D" id="3.40.50.300">
    <property type="entry name" value="P-loop containing nucleotide triphosphate hydrolases"/>
    <property type="match status" value="1"/>
</dbReference>
<evidence type="ECO:0000256" key="1">
    <source>
        <dbReference type="ARBA" id="ARBA00004842"/>
    </source>
</evidence>
<dbReference type="GO" id="GO:0009423">
    <property type="term" value="P:chorismate biosynthetic process"/>
    <property type="evidence" value="ECO:0007669"/>
    <property type="project" value="UniProtKB-UniRule"/>
</dbReference>
<evidence type="ECO:0000256" key="2">
    <source>
        <dbReference type="ARBA" id="ARBA00006997"/>
    </source>
</evidence>
<dbReference type="GO" id="GO:0004765">
    <property type="term" value="F:shikimate kinase activity"/>
    <property type="evidence" value="ECO:0007669"/>
    <property type="project" value="UniProtKB-UniRule"/>
</dbReference>
<dbReference type="HAMAP" id="MF_00109">
    <property type="entry name" value="Shikimate_kinase"/>
    <property type="match status" value="1"/>
</dbReference>
<accession>A0A242A5Y1</accession>
<comment type="subunit">
    <text evidence="11">Monomer.</text>
</comment>
<feature type="binding site" evidence="11">
    <location>
        <position position="33"/>
    </location>
    <ligand>
        <name>substrate</name>
    </ligand>
</feature>
<dbReference type="Proteomes" id="UP000195043">
    <property type="component" value="Unassembled WGS sequence"/>
</dbReference>
<dbReference type="AlphaFoldDB" id="A0A242A5Y1"/>
<feature type="binding site" evidence="11">
    <location>
        <begin position="11"/>
        <end position="16"/>
    </location>
    <ligand>
        <name>ATP</name>
        <dbReference type="ChEBI" id="CHEBI:30616"/>
    </ligand>
</feature>
<dbReference type="PANTHER" id="PTHR21087">
    <property type="entry name" value="SHIKIMATE KINASE"/>
    <property type="match status" value="1"/>
</dbReference>